<keyword evidence="3" id="KW-0862">Zinc</keyword>
<dbReference type="InterPro" id="IPR007175">
    <property type="entry name" value="Rpr2/Snm1/Rpp21"/>
</dbReference>
<evidence type="ECO:0000256" key="5">
    <source>
        <dbReference type="SAM" id="MobiDB-lite"/>
    </source>
</evidence>
<evidence type="ECO:0000256" key="3">
    <source>
        <dbReference type="ARBA" id="ARBA00022833"/>
    </source>
</evidence>
<feature type="region of interest" description="Disordered" evidence="5">
    <location>
        <begin position="121"/>
        <end position="151"/>
    </location>
</feature>
<protein>
    <recommendedName>
        <fullName evidence="8">Rpr2-domain-containing protein</fullName>
    </recommendedName>
</protein>
<organism evidence="6 7">
    <name type="scientific">Rhizophlyctis rosea</name>
    <dbReference type="NCBI Taxonomy" id="64517"/>
    <lineage>
        <taxon>Eukaryota</taxon>
        <taxon>Fungi</taxon>
        <taxon>Fungi incertae sedis</taxon>
        <taxon>Chytridiomycota</taxon>
        <taxon>Chytridiomycota incertae sedis</taxon>
        <taxon>Chytridiomycetes</taxon>
        <taxon>Rhizophlyctidales</taxon>
        <taxon>Rhizophlyctidaceae</taxon>
        <taxon>Rhizophlyctis</taxon>
    </lineage>
</organism>
<evidence type="ECO:0000256" key="4">
    <source>
        <dbReference type="ARBA" id="ARBA00038402"/>
    </source>
</evidence>
<dbReference type="AlphaFoldDB" id="A0AAD5S9H0"/>
<dbReference type="Proteomes" id="UP001212841">
    <property type="component" value="Unassembled WGS sequence"/>
</dbReference>
<proteinExistence type="inferred from homology"/>
<feature type="compositionally biased region" description="Gly residues" evidence="5">
    <location>
        <begin position="279"/>
        <end position="294"/>
    </location>
</feature>
<dbReference type="GO" id="GO:0046872">
    <property type="term" value="F:metal ion binding"/>
    <property type="evidence" value="ECO:0007669"/>
    <property type="project" value="UniProtKB-KW"/>
</dbReference>
<dbReference type="Pfam" id="PF04032">
    <property type="entry name" value="Rpr2"/>
    <property type="match status" value="1"/>
</dbReference>
<gene>
    <name evidence="6" type="ORF">HK097_010764</name>
</gene>
<dbReference type="EMBL" id="JADGJD010000828">
    <property type="protein sequence ID" value="KAJ3048217.1"/>
    <property type="molecule type" value="Genomic_DNA"/>
</dbReference>
<accession>A0AAD5S9H0</accession>
<keyword evidence="7" id="KW-1185">Reference proteome</keyword>
<dbReference type="GO" id="GO:0008033">
    <property type="term" value="P:tRNA processing"/>
    <property type="evidence" value="ECO:0007669"/>
    <property type="project" value="UniProtKB-KW"/>
</dbReference>
<evidence type="ECO:0000256" key="2">
    <source>
        <dbReference type="ARBA" id="ARBA00022723"/>
    </source>
</evidence>
<dbReference type="GO" id="GO:0005655">
    <property type="term" value="C:nucleolar ribonuclease P complex"/>
    <property type="evidence" value="ECO:0007669"/>
    <property type="project" value="TreeGrafter"/>
</dbReference>
<dbReference type="PANTHER" id="PTHR14742">
    <property type="entry name" value="RIBONUCLEASE P SUBUNIT P21"/>
    <property type="match status" value="1"/>
</dbReference>
<evidence type="ECO:0000256" key="1">
    <source>
        <dbReference type="ARBA" id="ARBA00022694"/>
    </source>
</evidence>
<evidence type="ECO:0008006" key="8">
    <source>
        <dbReference type="Google" id="ProtNLM"/>
    </source>
</evidence>
<feature type="compositionally biased region" description="Polar residues" evidence="5">
    <location>
        <begin position="141"/>
        <end position="150"/>
    </location>
</feature>
<comment type="caution">
    <text evidence="6">The sequence shown here is derived from an EMBL/GenBank/DDBJ whole genome shotgun (WGS) entry which is preliminary data.</text>
</comment>
<keyword evidence="1" id="KW-0819">tRNA processing</keyword>
<evidence type="ECO:0000313" key="7">
    <source>
        <dbReference type="Proteomes" id="UP001212841"/>
    </source>
</evidence>
<reference evidence="6" key="1">
    <citation type="submission" date="2020-05" db="EMBL/GenBank/DDBJ databases">
        <title>Phylogenomic resolution of chytrid fungi.</title>
        <authorList>
            <person name="Stajich J.E."/>
            <person name="Amses K."/>
            <person name="Simmons R."/>
            <person name="Seto K."/>
            <person name="Myers J."/>
            <person name="Bonds A."/>
            <person name="Quandt C.A."/>
            <person name="Barry K."/>
            <person name="Liu P."/>
            <person name="Grigoriev I."/>
            <person name="Longcore J.E."/>
            <person name="James T.Y."/>
        </authorList>
    </citation>
    <scope>NUCLEOTIDE SEQUENCE</scope>
    <source>
        <strain evidence="6">JEL0318</strain>
    </source>
</reference>
<feature type="compositionally biased region" description="Pro residues" evidence="5">
    <location>
        <begin position="230"/>
        <end position="239"/>
    </location>
</feature>
<feature type="region of interest" description="Disordered" evidence="5">
    <location>
        <begin position="179"/>
        <end position="303"/>
    </location>
</feature>
<feature type="region of interest" description="Disordered" evidence="5">
    <location>
        <begin position="74"/>
        <end position="106"/>
    </location>
</feature>
<comment type="similarity">
    <text evidence="4">Belongs to the eukaryotic/archaeal RNase P protein component 4 family.</text>
</comment>
<evidence type="ECO:0000313" key="6">
    <source>
        <dbReference type="EMBL" id="KAJ3048217.1"/>
    </source>
</evidence>
<name>A0AAD5S9H0_9FUNG</name>
<keyword evidence="2" id="KW-0479">Metal-binding</keyword>
<feature type="compositionally biased region" description="Low complexity" evidence="5">
    <location>
        <begin position="240"/>
        <end position="255"/>
    </location>
</feature>
<dbReference type="PANTHER" id="PTHR14742:SF0">
    <property type="entry name" value="RIBONUCLEASE P PROTEIN SUBUNIT P21"/>
    <property type="match status" value="1"/>
</dbReference>
<sequence>MDQPTAAKLSHLLALAHKAHAVSPQLSSFYLHTLQKFAIDANVPLADRVGRTFCSRCTSLFVPTLNCTVNVSSCAGGKKRKRDQKAEPAANQDRKKPKRERSDDVAHNAIVAKQNTAVEIPIPAQPSSKKHRSVKIFKTSAPDTRTTPDTPLNHIIYTCHTCKTTTYFTGLIPSHRSSYDLNQKQDLPTTQTKPVTPKPTLPKTSLQSTPTHSPKPIPPQIKPLSTNAPPTRPSTPTSPFPNSDNSSSEAPSSGGPKKKKKDKKKSDLQSMIAAKKKNAGGGGGVGAGGGGGGLNLSDFLSTL</sequence>